<organism evidence="8 9">
    <name type="scientific">Cutaneotrichosporon spelunceum</name>
    <dbReference type="NCBI Taxonomy" id="1672016"/>
    <lineage>
        <taxon>Eukaryota</taxon>
        <taxon>Fungi</taxon>
        <taxon>Dikarya</taxon>
        <taxon>Basidiomycota</taxon>
        <taxon>Agaricomycotina</taxon>
        <taxon>Tremellomycetes</taxon>
        <taxon>Trichosporonales</taxon>
        <taxon>Trichosporonaceae</taxon>
        <taxon>Cutaneotrichosporon</taxon>
    </lineage>
</organism>
<gene>
    <name evidence="8" type="ORF">CspeluHIS016_0306410</name>
</gene>
<dbReference type="EMBL" id="BTCM01000003">
    <property type="protein sequence ID" value="GMK56801.1"/>
    <property type="molecule type" value="Genomic_DNA"/>
</dbReference>
<evidence type="ECO:0000256" key="3">
    <source>
        <dbReference type="ARBA" id="ARBA00022490"/>
    </source>
</evidence>
<dbReference type="InterPro" id="IPR029063">
    <property type="entry name" value="SAM-dependent_MTases_sf"/>
</dbReference>
<comment type="subcellular location">
    <subcellularLocation>
        <location evidence="1">Cytoplasm</location>
    </subcellularLocation>
</comment>
<keyword evidence="3" id="KW-0963">Cytoplasm</keyword>
<keyword evidence="9" id="KW-1185">Reference proteome</keyword>
<dbReference type="GO" id="GO:0004719">
    <property type="term" value="F:protein-L-isoaspartate (D-aspartate) O-methyltransferase activity"/>
    <property type="evidence" value="ECO:0007669"/>
    <property type="project" value="UniProtKB-UniRule"/>
</dbReference>
<evidence type="ECO:0000256" key="4">
    <source>
        <dbReference type="ARBA" id="ARBA00022603"/>
    </source>
</evidence>
<dbReference type="Gene3D" id="3.40.50.150">
    <property type="entry name" value="Vaccinia Virus protein VP39"/>
    <property type="match status" value="1"/>
</dbReference>
<comment type="similarity">
    <text evidence="2 7">Belongs to the methyltransferase superfamily. L-isoaspartyl/D-aspartyl protein methyltransferase family.</text>
</comment>
<dbReference type="PANTHER" id="PTHR11579:SF0">
    <property type="entry name" value="PROTEIN-L-ISOASPARTATE(D-ASPARTATE) O-METHYLTRANSFERASE"/>
    <property type="match status" value="1"/>
</dbReference>
<name>A0AAD3TTU3_9TREE</name>
<evidence type="ECO:0000256" key="1">
    <source>
        <dbReference type="ARBA" id="ARBA00004496"/>
    </source>
</evidence>
<dbReference type="Pfam" id="PF01135">
    <property type="entry name" value="PCMT"/>
    <property type="match status" value="1"/>
</dbReference>
<proteinExistence type="inferred from homology"/>
<sequence>MAWLSSSRTNAELVDRMAANGLIGSDRIAKAMKAVDRGHYVSSVAAAYDDSPQRIGFNATISAPHMHAHACEILLPYIDEANAQAGGILDVGSGSGYLTAVFHRLAPGANVVGIDHLDGLARFARSNLAKDGITTGTSPGIEIVCGDGRAGWPANAPYHAIHVGAAAPTIPDALVEQLKAPGRMFIPVGTDQQAIWQVDKDKEGIVTKKKLFGVMYVPLTDRTKQWPRD</sequence>
<dbReference type="EC" id="2.1.1.77" evidence="7"/>
<keyword evidence="6 7" id="KW-0949">S-adenosyl-L-methionine</keyword>
<reference evidence="8" key="1">
    <citation type="journal article" date="2023" name="BMC Genomics">
        <title>Chromosome-level genome assemblies of Cutaneotrichosporon spp. (Trichosporonales, Basidiomycota) reveal imbalanced evolution between nucleotide sequences and chromosome synteny.</title>
        <authorList>
            <person name="Kobayashi Y."/>
            <person name="Kayamori A."/>
            <person name="Aoki K."/>
            <person name="Shiwa Y."/>
            <person name="Matsutani M."/>
            <person name="Fujita N."/>
            <person name="Sugita T."/>
            <person name="Iwasaki W."/>
            <person name="Tanaka N."/>
            <person name="Takashima M."/>
        </authorList>
    </citation>
    <scope>NUCLEOTIDE SEQUENCE</scope>
    <source>
        <strain evidence="8">HIS016</strain>
    </source>
</reference>
<keyword evidence="4 7" id="KW-0489">Methyltransferase</keyword>
<dbReference type="PANTHER" id="PTHR11579">
    <property type="entry name" value="PROTEIN-L-ISOASPARTATE O-METHYLTRANSFERASE"/>
    <property type="match status" value="1"/>
</dbReference>
<reference evidence="8" key="2">
    <citation type="submission" date="2023-06" db="EMBL/GenBank/DDBJ databases">
        <authorList>
            <person name="Kobayashi Y."/>
            <person name="Kayamori A."/>
            <person name="Aoki K."/>
            <person name="Shiwa Y."/>
            <person name="Fujita N."/>
            <person name="Sugita T."/>
            <person name="Iwasaki W."/>
            <person name="Tanaka N."/>
            <person name="Takashima M."/>
        </authorList>
    </citation>
    <scope>NUCLEOTIDE SEQUENCE</scope>
    <source>
        <strain evidence="8">HIS016</strain>
    </source>
</reference>
<dbReference type="PROSITE" id="PS01279">
    <property type="entry name" value="PCMT"/>
    <property type="match status" value="1"/>
</dbReference>
<dbReference type="GO" id="GO:0032259">
    <property type="term" value="P:methylation"/>
    <property type="evidence" value="ECO:0007669"/>
    <property type="project" value="UniProtKB-KW"/>
</dbReference>
<dbReference type="GO" id="GO:0005737">
    <property type="term" value="C:cytoplasm"/>
    <property type="evidence" value="ECO:0007669"/>
    <property type="project" value="UniProtKB-SubCell"/>
</dbReference>
<comment type="caution">
    <text evidence="8">The sequence shown here is derived from an EMBL/GenBank/DDBJ whole genome shotgun (WGS) entry which is preliminary data.</text>
</comment>
<dbReference type="Proteomes" id="UP001222932">
    <property type="component" value="Unassembled WGS sequence"/>
</dbReference>
<evidence type="ECO:0000256" key="6">
    <source>
        <dbReference type="ARBA" id="ARBA00022691"/>
    </source>
</evidence>
<dbReference type="SUPFAM" id="SSF53335">
    <property type="entry name" value="S-adenosyl-L-methionine-dependent methyltransferases"/>
    <property type="match status" value="1"/>
</dbReference>
<evidence type="ECO:0000313" key="8">
    <source>
        <dbReference type="EMBL" id="GMK56801.1"/>
    </source>
</evidence>
<dbReference type="InterPro" id="IPR000682">
    <property type="entry name" value="PCMT"/>
</dbReference>
<evidence type="ECO:0000313" key="9">
    <source>
        <dbReference type="Proteomes" id="UP001222932"/>
    </source>
</evidence>
<keyword evidence="5 7" id="KW-0808">Transferase</keyword>
<evidence type="ECO:0000256" key="7">
    <source>
        <dbReference type="RuleBase" id="RU003802"/>
    </source>
</evidence>
<evidence type="ECO:0000256" key="2">
    <source>
        <dbReference type="ARBA" id="ARBA00005369"/>
    </source>
</evidence>
<accession>A0AAD3TTU3</accession>
<comment type="catalytic activity">
    <reaction evidence="7">
        <text>[protein]-L-isoaspartate + S-adenosyl-L-methionine = [protein]-L-isoaspartate alpha-methyl ester + S-adenosyl-L-homocysteine</text>
        <dbReference type="Rhea" id="RHEA:12705"/>
        <dbReference type="Rhea" id="RHEA-COMP:12143"/>
        <dbReference type="Rhea" id="RHEA-COMP:12144"/>
        <dbReference type="ChEBI" id="CHEBI:57856"/>
        <dbReference type="ChEBI" id="CHEBI:59789"/>
        <dbReference type="ChEBI" id="CHEBI:90596"/>
        <dbReference type="ChEBI" id="CHEBI:90598"/>
        <dbReference type="EC" id="2.1.1.77"/>
    </reaction>
</comment>
<protein>
    <recommendedName>
        <fullName evidence="7">Protein-L-isoaspartate O-methyltransferase</fullName>
        <ecNumber evidence="7">2.1.1.77</ecNumber>
    </recommendedName>
</protein>
<dbReference type="AlphaFoldDB" id="A0AAD3TTU3"/>
<dbReference type="NCBIfam" id="TIGR00080">
    <property type="entry name" value="pimt"/>
    <property type="match status" value="1"/>
</dbReference>
<evidence type="ECO:0000256" key="5">
    <source>
        <dbReference type="ARBA" id="ARBA00022679"/>
    </source>
</evidence>
<dbReference type="CDD" id="cd02440">
    <property type="entry name" value="AdoMet_MTases"/>
    <property type="match status" value="1"/>
</dbReference>